<dbReference type="CDD" id="cd00496">
    <property type="entry name" value="PheRS_alpha_core"/>
    <property type="match status" value="1"/>
</dbReference>
<dbReference type="STRING" id="1798495.A3C19_03355"/>
<keyword evidence="9" id="KW-0648">Protein biosynthesis</keyword>
<dbReference type="PANTHER" id="PTHR11538">
    <property type="entry name" value="PHENYLALANYL-TRNA SYNTHETASE"/>
    <property type="match status" value="1"/>
</dbReference>
<evidence type="ECO:0000313" key="14">
    <source>
        <dbReference type="Proteomes" id="UP000178532"/>
    </source>
</evidence>
<proteinExistence type="predicted"/>
<keyword evidence="5" id="KW-0479">Metal-binding</keyword>
<comment type="catalytic activity">
    <reaction evidence="11">
        <text>tRNA(Phe) + L-phenylalanine + ATP = L-phenylalanyl-tRNA(Phe) + AMP + diphosphate + H(+)</text>
        <dbReference type="Rhea" id="RHEA:19413"/>
        <dbReference type="Rhea" id="RHEA-COMP:9668"/>
        <dbReference type="Rhea" id="RHEA-COMP:9699"/>
        <dbReference type="ChEBI" id="CHEBI:15378"/>
        <dbReference type="ChEBI" id="CHEBI:30616"/>
        <dbReference type="ChEBI" id="CHEBI:33019"/>
        <dbReference type="ChEBI" id="CHEBI:58095"/>
        <dbReference type="ChEBI" id="CHEBI:78442"/>
        <dbReference type="ChEBI" id="CHEBI:78531"/>
        <dbReference type="ChEBI" id="CHEBI:456215"/>
        <dbReference type="EC" id="6.1.1.20"/>
    </reaction>
</comment>
<evidence type="ECO:0000256" key="1">
    <source>
        <dbReference type="ARBA" id="ARBA00004496"/>
    </source>
</evidence>
<dbReference type="NCBIfam" id="TIGR00468">
    <property type="entry name" value="pheS"/>
    <property type="match status" value="1"/>
</dbReference>
<dbReference type="InterPro" id="IPR002319">
    <property type="entry name" value="Phenylalanyl-tRNA_Synthase"/>
</dbReference>
<name>A0A1F6DNW0_9BACT</name>
<dbReference type="InterPro" id="IPR004529">
    <property type="entry name" value="Phe-tRNA-synth_IIc_asu"/>
</dbReference>
<keyword evidence="4 13" id="KW-0436">Ligase</keyword>
<keyword evidence="8" id="KW-0460">Magnesium</keyword>
<evidence type="ECO:0000259" key="12">
    <source>
        <dbReference type="PROSITE" id="PS50862"/>
    </source>
</evidence>
<evidence type="ECO:0000256" key="3">
    <source>
        <dbReference type="ARBA" id="ARBA00022490"/>
    </source>
</evidence>
<feature type="domain" description="Aminoacyl-transfer RNA synthetases class-II family profile" evidence="12">
    <location>
        <begin position="24"/>
        <end position="243"/>
    </location>
</feature>
<evidence type="ECO:0000256" key="5">
    <source>
        <dbReference type="ARBA" id="ARBA00022723"/>
    </source>
</evidence>
<keyword evidence="10" id="KW-0030">Aminoacyl-tRNA synthetase</keyword>
<dbReference type="Proteomes" id="UP000178532">
    <property type="component" value="Unassembled WGS sequence"/>
</dbReference>
<dbReference type="AlphaFoldDB" id="A0A1F6DNW0"/>
<comment type="caution">
    <text evidence="13">The sequence shown here is derived from an EMBL/GenBank/DDBJ whole genome shotgun (WGS) entry which is preliminary data.</text>
</comment>
<dbReference type="PROSITE" id="PS50862">
    <property type="entry name" value="AA_TRNA_LIGASE_II"/>
    <property type="match status" value="1"/>
</dbReference>
<comment type="subcellular location">
    <subcellularLocation>
        <location evidence="1">Cytoplasm</location>
    </subcellularLocation>
</comment>
<keyword evidence="7" id="KW-0067">ATP-binding</keyword>
<keyword evidence="6" id="KW-0547">Nucleotide-binding</keyword>
<evidence type="ECO:0000313" key="13">
    <source>
        <dbReference type="EMBL" id="OGG62712.1"/>
    </source>
</evidence>
<dbReference type="EMBL" id="MFLI01000004">
    <property type="protein sequence ID" value="OGG62712.1"/>
    <property type="molecule type" value="Genomic_DNA"/>
</dbReference>
<dbReference type="GO" id="GO:0005524">
    <property type="term" value="F:ATP binding"/>
    <property type="evidence" value="ECO:0007669"/>
    <property type="project" value="UniProtKB-KW"/>
</dbReference>
<accession>A0A1F6DNW0</accession>
<dbReference type="PANTHER" id="PTHR11538:SF41">
    <property type="entry name" value="PHENYLALANINE--TRNA LIGASE, MITOCHONDRIAL"/>
    <property type="match status" value="1"/>
</dbReference>
<dbReference type="GO" id="GO:0004826">
    <property type="term" value="F:phenylalanine-tRNA ligase activity"/>
    <property type="evidence" value="ECO:0007669"/>
    <property type="project" value="UniProtKB-EC"/>
</dbReference>
<organism evidence="13 14">
    <name type="scientific">Candidatus Kaiserbacteria bacterium RIFCSPHIGHO2_02_FULL_54_22</name>
    <dbReference type="NCBI Taxonomy" id="1798495"/>
    <lineage>
        <taxon>Bacteria</taxon>
        <taxon>Candidatus Kaiseribacteriota</taxon>
    </lineage>
</organism>
<dbReference type="GO" id="GO:0046872">
    <property type="term" value="F:metal ion binding"/>
    <property type="evidence" value="ECO:0007669"/>
    <property type="project" value="UniProtKB-KW"/>
</dbReference>
<dbReference type="SUPFAM" id="SSF55681">
    <property type="entry name" value="Class II aaRS and biotin synthetases"/>
    <property type="match status" value="1"/>
</dbReference>
<dbReference type="InterPro" id="IPR045864">
    <property type="entry name" value="aa-tRNA-synth_II/BPL/LPL"/>
</dbReference>
<dbReference type="GO" id="GO:0000049">
    <property type="term" value="F:tRNA binding"/>
    <property type="evidence" value="ECO:0007669"/>
    <property type="project" value="InterPro"/>
</dbReference>
<gene>
    <name evidence="13" type="ORF">A3C19_03355</name>
</gene>
<reference evidence="13 14" key="1">
    <citation type="journal article" date="2016" name="Nat. Commun.">
        <title>Thousands of microbial genomes shed light on interconnected biogeochemical processes in an aquifer system.</title>
        <authorList>
            <person name="Anantharaman K."/>
            <person name="Brown C.T."/>
            <person name="Hug L.A."/>
            <person name="Sharon I."/>
            <person name="Castelle C.J."/>
            <person name="Probst A.J."/>
            <person name="Thomas B.C."/>
            <person name="Singh A."/>
            <person name="Wilkins M.J."/>
            <person name="Karaoz U."/>
            <person name="Brodie E.L."/>
            <person name="Williams K.H."/>
            <person name="Hubbard S.S."/>
            <person name="Banfield J.F."/>
        </authorList>
    </citation>
    <scope>NUCLEOTIDE SEQUENCE [LARGE SCALE GENOMIC DNA]</scope>
</reference>
<evidence type="ECO:0000256" key="2">
    <source>
        <dbReference type="ARBA" id="ARBA00012814"/>
    </source>
</evidence>
<dbReference type="InterPro" id="IPR006195">
    <property type="entry name" value="aa-tRNA-synth_II"/>
</dbReference>
<evidence type="ECO:0000256" key="8">
    <source>
        <dbReference type="ARBA" id="ARBA00022842"/>
    </source>
</evidence>
<evidence type="ECO:0000256" key="6">
    <source>
        <dbReference type="ARBA" id="ARBA00022741"/>
    </source>
</evidence>
<evidence type="ECO:0000256" key="4">
    <source>
        <dbReference type="ARBA" id="ARBA00022598"/>
    </source>
</evidence>
<evidence type="ECO:0000256" key="7">
    <source>
        <dbReference type="ARBA" id="ARBA00022840"/>
    </source>
</evidence>
<keyword evidence="3" id="KW-0963">Cytoplasm</keyword>
<dbReference type="GO" id="GO:0005737">
    <property type="term" value="C:cytoplasm"/>
    <property type="evidence" value="ECO:0007669"/>
    <property type="project" value="UniProtKB-SubCell"/>
</dbReference>
<evidence type="ECO:0000256" key="10">
    <source>
        <dbReference type="ARBA" id="ARBA00023146"/>
    </source>
</evidence>
<evidence type="ECO:0000256" key="11">
    <source>
        <dbReference type="ARBA" id="ARBA00049255"/>
    </source>
</evidence>
<protein>
    <recommendedName>
        <fullName evidence="2">phenylalanine--tRNA ligase</fullName>
        <ecNumber evidence="2">6.1.1.20</ecNumber>
    </recommendedName>
</protein>
<dbReference type="Pfam" id="PF01409">
    <property type="entry name" value="tRNA-synt_2d"/>
    <property type="match status" value="1"/>
</dbReference>
<dbReference type="GO" id="GO:0006432">
    <property type="term" value="P:phenylalanyl-tRNA aminoacylation"/>
    <property type="evidence" value="ECO:0007669"/>
    <property type="project" value="InterPro"/>
</dbReference>
<dbReference type="EC" id="6.1.1.20" evidence="2"/>
<dbReference type="Gene3D" id="3.30.930.10">
    <property type="entry name" value="Bira Bifunctional Protein, Domain 2"/>
    <property type="match status" value="1"/>
</dbReference>
<sequence length="244" mass="27994">MSTTDSPHPGRLHPITITVREMADIFGRMGFDVVQGPELETEWYNFDALNIPNDHPSRDMWDTFWTKTKGGEERKVLRTHTSPMQIRWLEKQGAPTRIVVPGKVFRNEATDATHEAQFYQLEGLAIDTNVTLGHLKGTLERFCKEYFGNDAKVRLRPSYFPFVEPGVEIDVWFPAQKKWLEVMGAGMVHPKVLQNAGVDATRYQGFAFGLGVERFIMIKYGIPDIRLFHSGDIRFNYAFNEKPV</sequence>
<evidence type="ECO:0000256" key="9">
    <source>
        <dbReference type="ARBA" id="ARBA00022917"/>
    </source>
</evidence>